<evidence type="ECO:0000259" key="8">
    <source>
        <dbReference type="Pfam" id="PF14508"/>
    </source>
</evidence>
<dbReference type="Pfam" id="PF14509">
    <property type="entry name" value="GH97_C"/>
    <property type="match status" value="1"/>
</dbReference>
<dbReference type="Gene3D" id="2.60.40.1180">
    <property type="entry name" value="Golgi alpha-mannosidase II"/>
    <property type="match status" value="1"/>
</dbReference>
<dbReference type="InterPro" id="IPR029486">
    <property type="entry name" value="GH97_N"/>
</dbReference>
<keyword evidence="6" id="KW-0732">Signal</keyword>
<feature type="domain" description="Glycosyl-hydrolase 97 C-terminal oligomerisation" evidence="9">
    <location>
        <begin position="555"/>
        <end position="645"/>
    </location>
</feature>
<dbReference type="Gene3D" id="2.70.98.10">
    <property type="match status" value="1"/>
</dbReference>
<comment type="cofactor">
    <cofactor evidence="1">
        <name>Ca(2+)</name>
        <dbReference type="ChEBI" id="CHEBI:29108"/>
    </cofactor>
</comment>
<dbReference type="InterPro" id="IPR052720">
    <property type="entry name" value="Glycosyl_hydrolase_97"/>
</dbReference>
<dbReference type="Pfam" id="PF10566">
    <property type="entry name" value="Glyco_hydro_97"/>
    <property type="match status" value="1"/>
</dbReference>
<dbReference type="SUPFAM" id="SSF51445">
    <property type="entry name" value="(Trans)glycosidases"/>
    <property type="match status" value="1"/>
</dbReference>
<keyword evidence="11" id="KW-1185">Reference proteome</keyword>
<evidence type="ECO:0000313" key="10">
    <source>
        <dbReference type="EMBL" id="NML39588.1"/>
    </source>
</evidence>
<name>A0A848GV44_9BACT</name>
<dbReference type="InterPro" id="IPR029483">
    <property type="entry name" value="GH97_C"/>
</dbReference>
<evidence type="ECO:0000256" key="3">
    <source>
        <dbReference type="ARBA" id="ARBA00022801"/>
    </source>
</evidence>
<evidence type="ECO:0000313" key="11">
    <source>
        <dbReference type="Proteomes" id="UP000583266"/>
    </source>
</evidence>
<dbReference type="RefSeq" id="WP_169226652.1">
    <property type="nucleotide sequence ID" value="NZ_JABBGC010000002.1"/>
</dbReference>
<dbReference type="InterPro" id="IPR013785">
    <property type="entry name" value="Aldolase_TIM"/>
</dbReference>
<dbReference type="Proteomes" id="UP000583266">
    <property type="component" value="Unassembled WGS sequence"/>
</dbReference>
<dbReference type="Gene3D" id="3.20.20.70">
    <property type="entry name" value="Aldolase class I"/>
    <property type="match status" value="1"/>
</dbReference>
<feature type="signal peptide" evidence="6">
    <location>
        <begin position="1"/>
        <end position="20"/>
    </location>
</feature>
<dbReference type="InterPro" id="IPR014718">
    <property type="entry name" value="GH-type_carb-bd"/>
</dbReference>
<reference evidence="10 11" key="1">
    <citation type="submission" date="2020-04" db="EMBL/GenBank/DDBJ databases">
        <title>Chitinophaga sp. G-6-1-13 sp. nov., isolated from soil.</title>
        <authorList>
            <person name="Dahal R.H."/>
            <person name="Chaudhary D.K."/>
        </authorList>
    </citation>
    <scope>NUCLEOTIDE SEQUENCE [LARGE SCALE GENOMIC DNA]</scope>
    <source>
        <strain evidence="10 11">G-6-1-13</strain>
    </source>
</reference>
<dbReference type="EMBL" id="JABBGC010000002">
    <property type="protein sequence ID" value="NML39588.1"/>
    <property type="molecule type" value="Genomic_DNA"/>
</dbReference>
<dbReference type="AlphaFoldDB" id="A0A848GV44"/>
<dbReference type="GO" id="GO:0016798">
    <property type="term" value="F:hydrolase activity, acting on glycosyl bonds"/>
    <property type="evidence" value="ECO:0007669"/>
    <property type="project" value="UniProtKB-KW"/>
</dbReference>
<dbReference type="PANTHER" id="PTHR35803:SF2">
    <property type="entry name" value="RETAINING ALPHA-GALACTOSIDASE"/>
    <property type="match status" value="1"/>
</dbReference>
<keyword evidence="3 10" id="KW-0378">Hydrolase</keyword>
<organism evidence="10 11">
    <name type="scientific">Chitinophaga fulva</name>
    <dbReference type="NCBI Taxonomy" id="2728842"/>
    <lineage>
        <taxon>Bacteria</taxon>
        <taxon>Pseudomonadati</taxon>
        <taxon>Bacteroidota</taxon>
        <taxon>Chitinophagia</taxon>
        <taxon>Chitinophagales</taxon>
        <taxon>Chitinophagaceae</taxon>
        <taxon>Chitinophaga</taxon>
    </lineage>
</organism>
<accession>A0A848GV44</accession>
<gene>
    <name evidence="10" type="ORF">HHL17_20475</name>
</gene>
<sequence length="646" mass="72400">MKNVKITLAIFFLSLTHVWAQSKAVLIASPDQKIQVAVWSGREGEIRYQVTHHHTVVIDSSVLGLELADADRTHPFNFVSASGTRLVNDRYRMIYYKKSMVSYQANQRVLHYVNEKKAGVSIVFQVSNDAVAFKYLLTGKSTGIQQVVKENTAFNFPAGTATWLQPMQVAKSGWESSNPAYEEHYHTDVPVENVGENKTGWVYPALFKVKESWVLLTESGLDSQYCATRLLSTRTPGNFTIGFPDPREVITGKGYLPQATLPFSSPWRVITIGSLETIITSTAGTDLAKPAVVQNTSFVKPGKASWSWINSKDDFITYDEQVRYIDFAADMHWQYCLVDADWDRKIGYAQMQKLVDYAKGKNVSLLLWYNSAGDWNTVKYTPKNLLLTHESRMKEFARIRKMGVKGVKIDFFAGDGQSVIKYYIDILNDAAANRLMVNFHGATLPRGWARTYPHLLTAEAVRGFENVTFNQADADREAEICTVLPFTRNVFDPMDYTPVNLYKVQSGVQRKTSNAFQLALSVMFLSGIQHYAESPEGMAKVDAQVKAVLRELSSTWDDVKFLAGYPGKYVVLARRAGKKWYIAGINAQPVSQKVPIDLAIFGKRNAQLITDGNDSFSFHIENINAAATPVKEVEMKASGGLLMVLE</sequence>
<proteinExistence type="predicted"/>
<dbReference type="GO" id="GO:0030246">
    <property type="term" value="F:carbohydrate binding"/>
    <property type="evidence" value="ECO:0007669"/>
    <property type="project" value="InterPro"/>
</dbReference>
<keyword evidence="5" id="KW-0326">Glycosidase</keyword>
<evidence type="ECO:0000256" key="1">
    <source>
        <dbReference type="ARBA" id="ARBA00001913"/>
    </source>
</evidence>
<comment type="caution">
    <text evidence="10">The sequence shown here is derived from an EMBL/GenBank/DDBJ whole genome shotgun (WGS) entry which is preliminary data.</text>
</comment>
<feature type="domain" description="Glycosyl-hydrolase 97 catalytic" evidence="7">
    <location>
        <begin position="311"/>
        <end position="461"/>
    </location>
</feature>
<dbReference type="InterPro" id="IPR019563">
    <property type="entry name" value="GH97_catalytic"/>
</dbReference>
<evidence type="ECO:0000256" key="4">
    <source>
        <dbReference type="ARBA" id="ARBA00022837"/>
    </source>
</evidence>
<feature type="domain" description="Glycosyl-hydrolase 97 N-terminal" evidence="8">
    <location>
        <begin position="27"/>
        <end position="290"/>
    </location>
</feature>
<evidence type="ECO:0000256" key="2">
    <source>
        <dbReference type="ARBA" id="ARBA00011245"/>
    </source>
</evidence>
<evidence type="ECO:0000256" key="5">
    <source>
        <dbReference type="ARBA" id="ARBA00023295"/>
    </source>
</evidence>
<dbReference type="Pfam" id="PF14508">
    <property type="entry name" value="GH97_N"/>
    <property type="match status" value="1"/>
</dbReference>
<keyword evidence="4" id="KW-0106">Calcium</keyword>
<dbReference type="InterPro" id="IPR013780">
    <property type="entry name" value="Glyco_hydro_b"/>
</dbReference>
<evidence type="ECO:0000256" key="6">
    <source>
        <dbReference type="SAM" id="SignalP"/>
    </source>
</evidence>
<evidence type="ECO:0000259" key="7">
    <source>
        <dbReference type="Pfam" id="PF10566"/>
    </source>
</evidence>
<protein>
    <submittedName>
        <fullName evidence="10">Glycoside hydrolase family 97 protein</fullName>
    </submittedName>
</protein>
<dbReference type="PANTHER" id="PTHR35803">
    <property type="entry name" value="GLUCAN 1,4-ALPHA-GLUCOSIDASE SUSB-RELATED"/>
    <property type="match status" value="1"/>
</dbReference>
<dbReference type="InterPro" id="IPR017853">
    <property type="entry name" value="GH"/>
</dbReference>
<evidence type="ECO:0000259" key="9">
    <source>
        <dbReference type="Pfam" id="PF14509"/>
    </source>
</evidence>
<comment type="subunit">
    <text evidence="2">Monomer.</text>
</comment>
<feature type="chain" id="PRO_5033049222" evidence="6">
    <location>
        <begin position="21"/>
        <end position="646"/>
    </location>
</feature>